<keyword evidence="1" id="KW-0732">Signal</keyword>
<organism evidence="4 5">
    <name type="scientific">Feifania hominis</name>
    <dbReference type="NCBI Taxonomy" id="2763660"/>
    <lineage>
        <taxon>Bacteria</taxon>
        <taxon>Bacillati</taxon>
        <taxon>Bacillota</taxon>
        <taxon>Clostridia</taxon>
        <taxon>Eubacteriales</taxon>
        <taxon>Feifaniaceae</taxon>
        <taxon>Feifania</taxon>
    </lineage>
</organism>
<accession>A0A926DFS3</accession>
<evidence type="ECO:0000313" key="4">
    <source>
        <dbReference type="EMBL" id="MBC8536489.1"/>
    </source>
</evidence>
<evidence type="ECO:0000313" key="5">
    <source>
        <dbReference type="Proteomes" id="UP000620366"/>
    </source>
</evidence>
<protein>
    <submittedName>
        <fullName evidence="4">PepSY domain-containing protein</fullName>
    </submittedName>
</protein>
<evidence type="ECO:0000256" key="1">
    <source>
        <dbReference type="SAM" id="SignalP"/>
    </source>
</evidence>
<evidence type="ECO:0000259" key="2">
    <source>
        <dbReference type="Pfam" id="PF03413"/>
    </source>
</evidence>
<keyword evidence="5" id="KW-1185">Reference proteome</keyword>
<proteinExistence type="predicted"/>
<dbReference type="Pfam" id="PF07833">
    <property type="entry name" value="Cu_amine_oxidN1"/>
    <property type="match status" value="1"/>
</dbReference>
<comment type="caution">
    <text evidence="4">The sequence shown here is derived from an EMBL/GenBank/DDBJ whole genome shotgun (WGS) entry which is preliminary data.</text>
</comment>
<dbReference type="Gene3D" id="3.30.457.10">
    <property type="entry name" value="Copper amine oxidase-like, N-terminal domain"/>
    <property type="match status" value="1"/>
</dbReference>
<reference evidence="4" key="1">
    <citation type="submission" date="2020-08" db="EMBL/GenBank/DDBJ databases">
        <title>Genome public.</title>
        <authorList>
            <person name="Liu C."/>
            <person name="Sun Q."/>
        </authorList>
    </citation>
    <scope>NUCLEOTIDE SEQUENCE</scope>
    <source>
        <strain evidence="4">BX7</strain>
    </source>
</reference>
<sequence>MKTGIRRATGRRLTALLLCTVLLAGVLALSAGAANTTVTAQLSPHFTIEIDGAEKTFYDAGGNEAHPIVYNGTTYLPLRAIGELMGKNVNWDEANLTVTLAGSRITAAVSGTPDTAAKKQNISAQIRRDFTIVVDGVTRTFADGAGNRVYPLLYNGITYLPLRSVGELMGDSVSFDSKTSTVILKRDSLVTDADSFNQGSQGSQTTTPSTDGVISAETAKAKALAHAGLKAADVTFVKSKLEWDDGRRVYDVEFYTADYREYDYEIDAVTGSVLSFDYDADSYTPPSTGERISEAKARSIALAKVPGATASHVKKLKLDRDDGRWEYEIEIVYKEIEYDFEIDAVTGAILSWDAESIYD</sequence>
<dbReference type="Proteomes" id="UP000620366">
    <property type="component" value="Unassembled WGS sequence"/>
</dbReference>
<dbReference type="InterPro" id="IPR025711">
    <property type="entry name" value="PepSY"/>
</dbReference>
<dbReference type="EMBL" id="JACRSP010000003">
    <property type="protein sequence ID" value="MBC8536489.1"/>
    <property type="molecule type" value="Genomic_DNA"/>
</dbReference>
<feature type="domain" description="Copper amine oxidase-like N-terminal" evidence="3">
    <location>
        <begin position="64"/>
        <end position="105"/>
    </location>
</feature>
<evidence type="ECO:0000259" key="3">
    <source>
        <dbReference type="Pfam" id="PF07833"/>
    </source>
</evidence>
<feature type="domain" description="PepSY" evidence="2">
    <location>
        <begin position="214"/>
        <end position="275"/>
    </location>
</feature>
<name>A0A926DFS3_9FIRM</name>
<dbReference type="InterPro" id="IPR012854">
    <property type="entry name" value="Cu_amine_oxidase-like_N"/>
</dbReference>
<dbReference type="Pfam" id="PF03413">
    <property type="entry name" value="PepSY"/>
    <property type="match status" value="2"/>
</dbReference>
<dbReference type="RefSeq" id="WP_249300333.1">
    <property type="nucleotide sequence ID" value="NZ_JACRSP010000003.1"/>
</dbReference>
<feature type="chain" id="PRO_5037680323" evidence="1">
    <location>
        <begin position="34"/>
        <end position="359"/>
    </location>
</feature>
<gene>
    <name evidence="4" type="ORF">H8695_07310</name>
</gene>
<dbReference type="Gene3D" id="3.10.450.40">
    <property type="match status" value="2"/>
</dbReference>
<dbReference type="SUPFAM" id="SSF55383">
    <property type="entry name" value="Copper amine oxidase, domain N"/>
    <property type="match status" value="1"/>
</dbReference>
<dbReference type="AlphaFoldDB" id="A0A926DFS3"/>
<dbReference type="InterPro" id="IPR036582">
    <property type="entry name" value="Mao_N_sf"/>
</dbReference>
<feature type="domain" description="PepSY" evidence="2">
    <location>
        <begin position="291"/>
        <end position="351"/>
    </location>
</feature>
<feature type="signal peptide" evidence="1">
    <location>
        <begin position="1"/>
        <end position="33"/>
    </location>
</feature>